<proteinExistence type="predicted"/>
<sequence>MRQNLFLGWNILLAMLFTFYSCSNEMDSDFESDEEAVNLKLSTDSVLTRSNPWDEEETPLEWAENEDGTGPFSAGVLYFYFDKKPGNQDEDHSVYYTYFDWGAGFDREDAGDEVAQKYYIQFQWSHSDYFPEWHYINMPNNEYGLVKVLHSDVLEDIPAYAFPYKISGEPIYVRVRSVHKDFITSAPIPETEIRYKYDRNLFSPWSYPPVPIDEYYNYWGYGRPQPEPNEGDDNEEEIQNATIVVRVYLPYEIGYPKKYTYTYEIMNMTGGYVQYLTGTPNAVGVSKSIADVVGEKGGSMEVFATRRDNSTNENAYSSQMINYGTGEREIEVFFTESDFER</sequence>
<dbReference type="EMBL" id="CP083680">
    <property type="protein sequence ID" value="UYU65116.1"/>
    <property type="molecule type" value="Genomic_DNA"/>
</dbReference>
<feature type="chain" id="PRO_5044752488" evidence="1">
    <location>
        <begin position="24"/>
        <end position="341"/>
    </location>
</feature>
<gene>
    <name evidence="2" type="ORF">KQP68_16205</name>
</gene>
<evidence type="ECO:0000256" key="1">
    <source>
        <dbReference type="SAM" id="SignalP"/>
    </source>
</evidence>
<evidence type="ECO:0000313" key="3">
    <source>
        <dbReference type="Proteomes" id="UP001156218"/>
    </source>
</evidence>
<dbReference type="Proteomes" id="UP001156218">
    <property type="component" value="Chromosome"/>
</dbReference>
<feature type="signal peptide" evidence="1">
    <location>
        <begin position="1"/>
        <end position="23"/>
    </location>
</feature>
<dbReference type="AlphaFoldDB" id="A0ABD7TZ80"/>
<name>A0ABD7TZ80_BACT4</name>
<dbReference type="RefSeq" id="WP_061472997.1">
    <property type="nucleotide sequence ID" value="NZ_BQNN01000001.1"/>
</dbReference>
<dbReference type="PROSITE" id="PS51257">
    <property type="entry name" value="PROKAR_LIPOPROTEIN"/>
    <property type="match status" value="1"/>
</dbReference>
<organism evidence="2 3">
    <name type="scientific">Bacteroides thetaiotaomicron</name>
    <dbReference type="NCBI Taxonomy" id="818"/>
    <lineage>
        <taxon>Bacteria</taxon>
        <taxon>Pseudomonadati</taxon>
        <taxon>Bacteroidota</taxon>
        <taxon>Bacteroidia</taxon>
        <taxon>Bacteroidales</taxon>
        <taxon>Bacteroidaceae</taxon>
        <taxon>Bacteroides</taxon>
    </lineage>
</organism>
<protein>
    <submittedName>
        <fullName evidence="2">Uncharacterized protein</fullName>
    </submittedName>
</protein>
<evidence type="ECO:0000313" key="2">
    <source>
        <dbReference type="EMBL" id="UYU65116.1"/>
    </source>
</evidence>
<accession>A0ABD7TZ80</accession>
<keyword evidence="1" id="KW-0732">Signal</keyword>
<reference evidence="2 3" key="1">
    <citation type="submission" date="2021-06" db="EMBL/GenBank/DDBJ databases">
        <title>Interrogation of the integrated mobile genetic elements in gut-associated Bacteroides with a consensus prediction approach.</title>
        <authorList>
            <person name="Campbell D.E."/>
            <person name="Leigh J.R."/>
            <person name="Kim T."/>
            <person name="England W."/>
            <person name="Whitaker R.J."/>
            <person name="Degnan P.H."/>
        </authorList>
    </citation>
    <scope>NUCLEOTIDE SEQUENCE [LARGE SCALE GENOMIC DNA]</scope>
    <source>
        <strain evidence="2 3">WAL8669</strain>
    </source>
</reference>